<protein>
    <submittedName>
        <fullName evidence="1">Pyridoxamine 5'-phosphate oxidase family protein</fullName>
    </submittedName>
</protein>
<dbReference type="Gene3D" id="2.30.110.10">
    <property type="entry name" value="Electron Transport, Fmn-binding Protein, Chain A"/>
    <property type="match status" value="1"/>
</dbReference>
<dbReference type="Proteomes" id="UP000676325">
    <property type="component" value="Unassembled WGS sequence"/>
</dbReference>
<name>A0A941EGR4_9ACTN</name>
<proteinExistence type="predicted"/>
<keyword evidence="2" id="KW-1185">Reference proteome</keyword>
<dbReference type="InterPro" id="IPR024747">
    <property type="entry name" value="Pyridox_Oxase-rel"/>
</dbReference>
<gene>
    <name evidence="1" type="ORF">KDK95_32095</name>
</gene>
<organism evidence="1 2">
    <name type="scientific">Actinospica acidithermotolerans</name>
    <dbReference type="NCBI Taxonomy" id="2828514"/>
    <lineage>
        <taxon>Bacteria</taxon>
        <taxon>Bacillati</taxon>
        <taxon>Actinomycetota</taxon>
        <taxon>Actinomycetes</taxon>
        <taxon>Catenulisporales</taxon>
        <taxon>Actinospicaceae</taxon>
        <taxon>Actinospica</taxon>
    </lineage>
</organism>
<dbReference type="Pfam" id="PF12900">
    <property type="entry name" value="Pyridox_ox_2"/>
    <property type="match status" value="1"/>
</dbReference>
<dbReference type="PANTHER" id="PTHR34071:SF2">
    <property type="entry name" value="FLAVIN-NUCLEOTIDE-BINDING PROTEIN"/>
    <property type="match status" value="1"/>
</dbReference>
<dbReference type="SUPFAM" id="SSF50475">
    <property type="entry name" value="FMN-binding split barrel"/>
    <property type="match status" value="1"/>
</dbReference>
<evidence type="ECO:0000313" key="2">
    <source>
        <dbReference type="Proteomes" id="UP000676325"/>
    </source>
</evidence>
<dbReference type="InterPro" id="IPR012349">
    <property type="entry name" value="Split_barrel_FMN-bd"/>
</dbReference>
<accession>A0A941EGR4</accession>
<dbReference type="RefSeq" id="WP_212522110.1">
    <property type="nucleotide sequence ID" value="NZ_JAGSOH010000173.1"/>
</dbReference>
<dbReference type="PANTHER" id="PTHR34071">
    <property type="entry name" value="5-NITROIMIDAZOLE ANTIBIOTICS RESISTANCE PROTEIN, NIMA-FAMILY-RELATED PROTEIN-RELATED"/>
    <property type="match status" value="1"/>
</dbReference>
<reference evidence="1" key="1">
    <citation type="submission" date="2021-04" db="EMBL/GenBank/DDBJ databases">
        <title>Genome based classification of Actinospica acidithermotolerans sp. nov., an actinobacterium isolated from an Indonesian hot spring.</title>
        <authorList>
            <person name="Kusuma A.B."/>
            <person name="Putra K.E."/>
            <person name="Nafisah S."/>
            <person name="Loh J."/>
            <person name="Nouioui I."/>
            <person name="Goodfellow M."/>
        </authorList>
    </citation>
    <scope>NUCLEOTIDE SEQUENCE</scope>
    <source>
        <strain evidence="1">MGRD01-02</strain>
    </source>
</reference>
<dbReference type="AlphaFoldDB" id="A0A941EGR4"/>
<dbReference type="EMBL" id="JAGSOH010000173">
    <property type="protein sequence ID" value="MBR7830991.1"/>
    <property type="molecule type" value="Genomic_DNA"/>
</dbReference>
<sequence>MTQVYAATELSTPTRYRSRTAYDLAAVHAVLDESLHCDVAFIRDGRPVALPTMLARVGKTIYVHGSSGGRFALLDGEPICVTVTILDALVLARSWMNHSVGYRSVVAHGEARLVRDAQERLAAMRGLIDKMHPGRSDLSRPPTAKEDAATAIVALELDAVSLKTRGDHVADDESDLSGPYWAGTIPLSTQRGPIRPAPDLAEGISLPAALDCGGLG</sequence>
<comment type="caution">
    <text evidence="1">The sequence shown here is derived from an EMBL/GenBank/DDBJ whole genome shotgun (WGS) entry which is preliminary data.</text>
</comment>
<evidence type="ECO:0000313" key="1">
    <source>
        <dbReference type="EMBL" id="MBR7830991.1"/>
    </source>
</evidence>